<evidence type="ECO:0000313" key="1">
    <source>
        <dbReference type="EMBL" id="GIM72437.1"/>
    </source>
</evidence>
<proteinExistence type="predicted"/>
<dbReference type="Proteomes" id="UP000681340">
    <property type="component" value="Unassembled WGS sequence"/>
</dbReference>
<dbReference type="RefSeq" id="WP_212991056.1">
    <property type="nucleotide sequence ID" value="NZ_BAABEA010000002.1"/>
</dbReference>
<organism evidence="1 2">
    <name type="scientific">Actinoplanes auranticolor</name>
    <dbReference type="NCBI Taxonomy" id="47988"/>
    <lineage>
        <taxon>Bacteria</taxon>
        <taxon>Bacillati</taxon>
        <taxon>Actinomycetota</taxon>
        <taxon>Actinomycetes</taxon>
        <taxon>Micromonosporales</taxon>
        <taxon>Micromonosporaceae</taxon>
        <taxon>Actinoplanes</taxon>
    </lineage>
</organism>
<reference evidence="1" key="1">
    <citation type="submission" date="2021-03" db="EMBL/GenBank/DDBJ databases">
        <title>Whole genome shotgun sequence of Actinoplanes auranticolor NBRC 12245.</title>
        <authorList>
            <person name="Komaki H."/>
            <person name="Tamura T."/>
        </authorList>
    </citation>
    <scope>NUCLEOTIDE SEQUENCE</scope>
    <source>
        <strain evidence="1">NBRC 12245</strain>
    </source>
</reference>
<accession>A0A919SJ33</accession>
<keyword evidence="2" id="KW-1185">Reference proteome</keyword>
<protein>
    <submittedName>
        <fullName evidence="1">Uncharacterized protein</fullName>
    </submittedName>
</protein>
<dbReference type="AlphaFoldDB" id="A0A919SJ33"/>
<sequence>MALRRAERPGPADHQATAEVLHLLDDLVRLIDVATAAADTPQRGHAMTVADKIRDLRQRLDPAQQVTPTRYSGPWYDDLVSALGDLRGVAWEALRVRLDELEAGVERLSTRPTRRRWWH</sequence>
<name>A0A919SJ33_9ACTN</name>
<dbReference type="EMBL" id="BOQL01000042">
    <property type="protein sequence ID" value="GIM72437.1"/>
    <property type="molecule type" value="Genomic_DNA"/>
</dbReference>
<evidence type="ECO:0000313" key="2">
    <source>
        <dbReference type="Proteomes" id="UP000681340"/>
    </source>
</evidence>
<comment type="caution">
    <text evidence="1">The sequence shown here is derived from an EMBL/GenBank/DDBJ whole genome shotgun (WGS) entry which is preliminary data.</text>
</comment>
<gene>
    <name evidence="1" type="ORF">Aau02nite_50980</name>
</gene>